<keyword evidence="4 6" id="KW-0573">Peptidoglycan synthesis</keyword>
<dbReference type="GO" id="GO:0005576">
    <property type="term" value="C:extracellular region"/>
    <property type="evidence" value="ECO:0007669"/>
    <property type="project" value="TreeGrafter"/>
</dbReference>
<dbReference type="InterPro" id="IPR005490">
    <property type="entry name" value="LD_TPept_cat_dom"/>
</dbReference>
<feature type="transmembrane region" description="Helical" evidence="7">
    <location>
        <begin position="63"/>
        <end position="87"/>
    </location>
</feature>
<dbReference type="PANTHER" id="PTHR30582:SF2">
    <property type="entry name" value="L,D-TRANSPEPTIDASE YCIB-RELATED"/>
    <property type="match status" value="1"/>
</dbReference>
<dbReference type="eggNOG" id="COG1376">
    <property type="taxonomic scope" value="Bacteria"/>
</dbReference>
<evidence type="ECO:0000256" key="6">
    <source>
        <dbReference type="PROSITE-ProRule" id="PRU01373"/>
    </source>
</evidence>
<evidence type="ECO:0000256" key="2">
    <source>
        <dbReference type="ARBA" id="ARBA00022679"/>
    </source>
</evidence>
<keyword evidence="5 6" id="KW-0961">Cell wall biogenesis/degradation</keyword>
<dbReference type="PANTHER" id="PTHR30582">
    <property type="entry name" value="L,D-TRANSPEPTIDASE"/>
    <property type="match status" value="1"/>
</dbReference>
<keyword evidence="7" id="KW-1133">Transmembrane helix</keyword>
<feature type="active site" description="Nucleophile" evidence="6">
    <location>
        <position position="525"/>
    </location>
</feature>
<evidence type="ECO:0000256" key="4">
    <source>
        <dbReference type="ARBA" id="ARBA00022984"/>
    </source>
</evidence>
<dbReference type="AlphaFoldDB" id="A0A086ZVI7"/>
<dbReference type="GO" id="GO:0071972">
    <property type="term" value="F:peptidoglycan L,D-transpeptidase activity"/>
    <property type="evidence" value="ECO:0007669"/>
    <property type="project" value="TreeGrafter"/>
</dbReference>
<keyword evidence="7" id="KW-0812">Transmembrane</keyword>
<dbReference type="PROSITE" id="PS52029">
    <property type="entry name" value="LD_TPASE"/>
    <property type="match status" value="1"/>
</dbReference>
<feature type="domain" description="L,D-TPase catalytic" evidence="8">
    <location>
        <begin position="408"/>
        <end position="549"/>
    </location>
</feature>
<feature type="active site" description="Proton donor/acceptor" evidence="6">
    <location>
        <position position="502"/>
    </location>
</feature>
<dbReference type="InterPro" id="IPR050979">
    <property type="entry name" value="LD-transpeptidase"/>
</dbReference>
<dbReference type="RefSeq" id="WP_033495563.1">
    <property type="nucleotide sequence ID" value="NZ_JDUU01000027.1"/>
</dbReference>
<keyword evidence="7" id="KW-0472">Membrane</keyword>
<sequence>MSNNNGQFNNGFPQRGSNAAGSMAFAADGEQTAVLRPISLDSFAAPMSADEIKSIERMPKRHLVWPWVLAAVVAILAAFAGGAYWFFQSHVLPGVTLWGNSVAGQSQEQIADDIDQAVAKSAVTVSYNGNTAKITLKDLGLSVDSQAIANEVLNAKRDGAWWQRYAFWITSDVTTEPANPAAADSTELNSRLSISEVKPVDAQVTLNEDKTGFETVAGQQGQGADPEPVAKAAVALVETLGANESKTMNVELKSTDPAVTDKIAEQAKATLDKLVKNPVTLKIGDHAIAALDANALAAASTVNANENAKLTAGETRSGYVVFSADKLQQYYENNIKPTFNTKREDREVIVNNNDEEIKVLKEGHDGISIADGADVNIGTDGATLLANGGGSLDVQGSIDAMQTKKTKRHVVVDLSDNKVYAYENGKLIRTMSMSAGQGNDRKTGECTGQDLCTPTGDFTIWLKYESQDMSGNLTLSDGSKETWDVKGVGYVNYFSHTGCAIHRIATKTAMNDAQVAALGNTSHGCVGIGWDQAEWFYNWAVYGTSVHVQV</sequence>
<dbReference type="Pfam" id="PF03734">
    <property type="entry name" value="YkuD"/>
    <property type="match status" value="1"/>
</dbReference>
<comment type="caution">
    <text evidence="9">The sequence shown here is derived from an EMBL/GenBank/DDBJ whole genome shotgun (WGS) entry which is preliminary data.</text>
</comment>
<organism evidence="9 10">
    <name type="scientific">Bifidobacterium biavatii DSM 23969</name>
    <dbReference type="NCBI Taxonomy" id="1437608"/>
    <lineage>
        <taxon>Bacteria</taxon>
        <taxon>Bacillati</taxon>
        <taxon>Actinomycetota</taxon>
        <taxon>Actinomycetes</taxon>
        <taxon>Bifidobacteriales</taxon>
        <taxon>Bifidobacteriaceae</taxon>
        <taxon>Bifidobacterium</taxon>
    </lineage>
</organism>
<evidence type="ECO:0000256" key="3">
    <source>
        <dbReference type="ARBA" id="ARBA00022960"/>
    </source>
</evidence>
<dbReference type="Proteomes" id="UP000029108">
    <property type="component" value="Unassembled WGS sequence"/>
</dbReference>
<evidence type="ECO:0000256" key="5">
    <source>
        <dbReference type="ARBA" id="ARBA00023316"/>
    </source>
</evidence>
<dbReference type="GO" id="GO:0071555">
    <property type="term" value="P:cell wall organization"/>
    <property type="evidence" value="ECO:0007669"/>
    <property type="project" value="UniProtKB-UniRule"/>
</dbReference>
<comment type="pathway">
    <text evidence="1 6">Cell wall biogenesis; peptidoglycan biosynthesis.</text>
</comment>
<dbReference type="EMBL" id="JGYN01000015">
    <property type="protein sequence ID" value="KFI50537.1"/>
    <property type="molecule type" value="Genomic_DNA"/>
</dbReference>
<name>A0A086ZVI7_9BIFI</name>
<dbReference type="GO" id="GO:0018104">
    <property type="term" value="P:peptidoglycan-protein cross-linking"/>
    <property type="evidence" value="ECO:0007669"/>
    <property type="project" value="TreeGrafter"/>
</dbReference>
<proteinExistence type="predicted"/>
<evidence type="ECO:0000256" key="1">
    <source>
        <dbReference type="ARBA" id="ARBA00004752"/>
    </source>
</evidence>
<dbReference type="STRING" id="1437608.GCA_000771645_01383"/>
<protein>
    <submittedName>
        <fullName evidence="9">L,D-transpeptidase catalytic domain-containing protein</fullName>
    </submittedName>
</protein>
<evidence type="ECO:0000313" key="9">
    <source>
        <dbReference type="EMBL" id="KFI50537.1"/>
    </source>
</evidence>
<keyword evidence="2" id="KW-0808">Transferase</keyword>
<dbReference type="CDD" id="cd16913">
    <property type="entry name" value="YkuD_like"/>
    <property type="match status" value="1"/>
</dbReference>
<dbReference type="GO" id="GO:0016740">
    <property type="term" value="F:transferase activity"/>
    <property type="evidence" value="ECO:0007669"/>
    <property type="project" value="UniProtKB-KW"/>
</dbReference>
<dbReference type="GO" id="GO:0008360">
    <property type="term" value="P:regulation of cell shape"/>
    <property type="evidence" value="ECO:0007669"/>
    <property type="project" value="UniProtKB-UniRule"/>
</dbReference>
<keyword evidence="3 6" id="KW-0133">Cell shape</keyword>
<dbReference type="UniPathway" id="UPA00219"/>
<evidence type="ECO:0000313" key="10">
    <source>
        <dbReference type="Proteomes" id="UP000029108"/>
    </source>
</evidence>
<evidence type="ECO:0000259" key="8">
    <source>
        <dbReference type="PROSITE" id="PS52029"/>
    </source>
</evidence>
<keyword evidence="10" id="KW-1185">Reference proteome</keyword>
<dbReference type="Gene3D" id="2.40.440.10">
    <property type="entry name" value="L,D-transpeptidase catalytic domain-like"/>
    <property type="match status" value="1"/>
</dbReference>
<dbReference type="SUPFAM" id="SSF141523">
    <property type="entry name" value="L,D-transpeptidase catalytic domain-like"/>
    <property type="match status" value="1"/>
</dbReference>
<accession>A0A086ZVI7</accession>
<gene>
    <name evidence="9" type="ORF">BBIA_1760</name>
</gene>
<reference evidence="9 10" key="1">
    <citation type="submission" date="2014-03" db="EMBL/GenBank/DDBJ databases">
        <title>Genomics of Bifidobacteria.</title>
        <authorList>
            <person name="Ventura M."/>
            <person name="Milani C."/>
            <person name="Lugli G.A."/>
        </authorList>
    </citation>
    <scope>NUCLEOTIDE SEQUENCE [LARGE SCALE GENOMIC DNA]</scope>
    <source>
        <strain evidence="9 10">DSM 23969</strain>
    </source>
</reference>
<evidence type="ECO:0000256" key="7">
    <source>
        <dbReference type="SAM" id="Phobius"/>
    </source>
</evidence>
<dbReference type="InterPro" id="IPR038063">
    <property type="entry name" value="Transpep_catalytic_dom"/>
</dbReference>